<evidence type="ECO:0000256" key="7">
    <source>
        <dbReference type="ARBA" id="ARBA00023136"/>
    </source>
</evidence>
<dbReference type="GO" id="GO:0008654">
    <property type="term" value="P:phospholipid biosynthetic process"/>
    <property type="evidence" value="ECO:0007669"/>
    <property type="project" value="TreeGrafter"/>
</dbReference>
<reference evidence="10" key="1">
    <citation type="submission" date="2021-12" db="EMBL/GenBank/DDBJ databases">
        <authorList>
            <person name="King R."/>
        </authorList>
    </citation>
    <scope>NUCLEOTIDE SEQUENCE</scope>
</reference>
<evidence type="ECO:0000256" key="4">
    <source>
        <dbReference type="ARBA" id="ARBA00022824"/>
    </source>
</evidence>
<evidence type="ECO:0000256" key="3">
    <source>
        <dbReference type="ARBA" id="ARBA00022801"/>
    </source>
</evidence>
<dbReference type="EMBL" id="OU963862">
    <property type="protein sequence ID" value="CAH0380908.1"/>
    <property type="molecule type" value="Genomic_DNA"/>
</dbReference>
<evidence type="ECO:0000256" key="5">
    <source>
        <dbReference type="ARBA" id="ARBA00022989"/>
    </source>
</evidence>
<dbReference type="GO" id="GO:0034389">
    <property type="term" value="P:lipid droplet organization"/>
    <property type="evidence" value="ECO:0007669"/>
    <property type="project" value="InterPro"/>
</dbReference>
<dbReference type="GO" id="GO:0019915">
    <property type="term" value="P:lipid storage"/>
    <property type="evidence" value="ECO:0007669"/>
    <property type="project" value="InterPro"/>
</dbReference>
<dbReference type="InterPro" id="IPR019388">
    <property type="entry name" value="FIT"/>
</dbReference>
<evidence type="ECO:0000313" key="10">
    <source>
        <dbReference type="EMBL" id="CAH0380908.1"/>
    </source>
</evidence>
<feature type="transmembrane region" description="Helical" evidence="9">
    <location>
        <begin position="287"/>
        <end position="307"/>
    </location>
</feature>
<feature type="transmembrane region" description="Helical" evidence="9">
    <location>
        <begin position="59"/>
        <end position="78"/>
    </location>
</feature>
<keyword evidence="5 9" id="KW-1133">Transmembrane helix</keyword>
<gene>
    <name evidence="10" type="ORF">BEMITA_LOCUS617</name>
</gene>
<evidence type="ECO:0000256" key="6">
    <source>
        <dbReference type="ARBA" id="ARBA00023098"/>
    </source>
</evidence>
<feature type="region of interest" description="Disordered" evidence="8">
    <location>
        <begin position="1"/>
        <end position="30"/>
    </location>
</feature>
<sequence>MASKRTPIHSNFRPSNLSSSKWETKGTKPLPDPSSVKKIFLMVLLFGCKKVMFTPTNVLRGYALALFLISVIGKQMPIPKTFFSRSDNFLNLYFVKLGWLWTLIVAFPFILLTSFVYCSGKRDRILKHLARLVVATGFWFFLTKFFVYIESNVGSCIGREPSKEISKLNKIDCISGKHFWRGFDISGHTFLLIYSMLILIEETKVIQGWETIEDFIRNEEHTRQSKSQSNGPLSNLSAKDFECVKISYSKFTSYIRGLFIGITALVIIWNVMLISTMIYFHDVSEKLISGIIAVFSWFITYKVWFAYPHVLPYAPGEGDFKYFKDTASIVPPPRKKRNNIVNEKGERIPTFLGMPLYGLQTQKSTQSNGSRS</sequence>
<dbReference type="KEGG" id="btab:109034028"/>
<dbReference type="OrthoDB" id="5579088at2759"/>
<dbReference type="GO" id="GO:0010945">
    <property type="term" value="F:coenzyme A diphosphatase activity"/>
    <property type="evidence" value="ECO:0007669"/>
    <property type="project" value="InterPro"/>
</dbReference>
<keyword evidence="6" id="KW-0443">Lipid metabolism</keyword>
<dbReference type="PANTHER" id="PTHR23129">
    <property type="entry name" value="ACYL-COENZYME A DIPHOSPHATASE FITM2"/>
    <property type="match status" value="1"/>
</dbReference>
<evidence type="ECO:0000313" key="11">
    <source>
        <dbReference type="Proteomes" id="UP001152759"/>
    </source>
</evidence>
<feature type="transmembrane region" description="Helical" evidence="9">
    <location>
        <begin position="129"/>
        <end position="149"/>
    </location>
</feature>
<dbReference type="HAMAP" id="MF_03230">
    <property type="entry name" value="FITM2"/>
    <property type="match status" value="1"/>
</dbReference>
<feature type="compositionally biased region" description="Polar residues" evidence="8">
    <location>
        <begin position="8"/>
        <end position="21"/>
    </location>
</feature>
<dbReference type="Pfam" id="PF10261">
    <property type="entry name" value="FIT"/>
    <property type="match status" value="1"/>
</dbReference>
<keyword evidence="7 9" id="KW-0472">Membrane</keyword>
<protein>
    <recommendedName>
        <fullName evidence="12">Fat storage-inducing transmembrane protein</fullName>
    </recommendedName>
</protein>
<name>A0A9P0A0G9_BEMTA</name>
<keyword evidence="11" id="KW-1185">Reference proteome</keyword>
<comment type="subcellular location">
    <subcellularLocation>
        <location evidence="1">Endoplasmic reticulum membrane</location>
        <topology evidence="1">Multi-pass membrane protein</topology>
    </subcellularLocation>
</comment>
<evidence type="ECO:0008006" key="12">
    <source>
        <dbReference type="Google" id="ProtNLM"/>
    </source>
</evidence>
<dbReference type="Proteomes" id="UP001152759">
    <property type="component" value="Chromosome 1"/>
</dbReference>
<proteinExistence type="inferred from homology"/>
<feature type="transmembrane region" description="Helical" evidence="9">
    <location>
        <begin position="258"/>
        <end position="280"/>
    </location>
</feature>
<keyword evidence="4" id="KW-0256">Endoplasmic reticulum</keyword>
<organism evidence="10 11">
    <name type="scientific">Bemisia tabaci</name>
    <name type="common">Sweetpotato whitefly</name>
    <name type="synonym">Aleurodes tabaci</name>
    <dbReference type="NCBI Taxonomy" id="7038"/>
    <lineage>
        <taxon>Eukaryota</taxon>
        <taxon>Metazoa</taxon>
        <taxon>Ecdysozoa</taxon>
        <taxon>Arthropoda</taxon>
        <taxon>Hexapoda</taxon>
        <taxon>Insecta</taxon>
        <taxon>Pterygota</taxon>
        <taxon>Neoptera</taxon>
        <taxon>Paraneoptera</taxon>
        <taxon>Hemiptera</taxon>
        <taxon>Sternorrhyncha</taxon>
        <taxon>Aleyrodoidea</taxon>
        <taxon>Aleyrodidae</taxon>
        <taxon>Aleyrodinae</taxon>
        <taxon>Bemisia</taxon>
    </lineage>
</organism>
<dbReference type="GO" id="GO:0005789">
    <property type="term" value="C:endoplasmic reticulum membrane"/>
    <property type="evidence" value="ECO:0007669"/>
    <property type="project" value="UniProtKB-SubCell"/>
</dbReference>
<accession>A0A9P0A0G9</accession>
<evidence type="ECO:0000256" key="1">
    <source>
        <dbReference type="ARBA" id="ARBA00004477"/>
    </source>
</evidence>
<dbReference type="AlphaFoldDB" id="A0A9P0A0G9"/>
<keyword evidence="3" id="KW-0378">Hydrolase</keyword>
<evidence type="ECO:0000256" key="2">
    <source>
        <dbReference type="ARBA" id="ARBA00022692"/>
    </source>
</evidence>
<dbReference type="PANTHER" id="PTHR23129:SF0">
    <property type="entry name" value="ACYL-COENZYME A DIPHOSPHATASE FITM2"/>
    <property type="match status" value="1"/>
</dbReference>
<dbReference type="InterPro" id="IPR046401">
    <property type="entry name" value="FITM1/2"/>
</dbReference>
<feature type="transmembrane region" description="Helical" evidence="9">
    <location>
        <begin position="98"/>
        <end position="117"/>
    </location>
</feature>
<evidence type="ECO:0000256" key="8">
    <source>
        <dbReference type="SAM" id="MobiDB-lite"/>
    </source>
</evidence>
<evidence type="ECO:0000256" key="9">
    <source>
        <dbReference type="SAM" id="Phobius"/>
    </source>
</evidence>
<keyword evidence="2 9" id="KW-0812">Transmembrane</keyword>